<gene>
    <name evidence="8" type="ORF">C7B47_14185</name>
</gene>
<feature type="transmembrane region" description="Helical" evidence="6">
    <location>
        <begin position="154"/>
        <end position="175"/>
    </location>
</feature>
<dbReference type="PANTHER" id="PTHR32322">
    <property type="entry name" value="INNER MEMBRANE TRANSPORTER"/>
    <property type="match status" value="1"/>
</dbReference>
<dbReference type="InterPro" id="IPR000620">
    <property type="entry name" value="EamA_dom"/>
</dbReference>
<feature type="domain" description="EamA" evidence="7">
    <location>
        <begin position="157"/>
        <end position="290"/>
    </location>
</feature>
<feature type="transmembrane region" description="Helical" evidence="6">
    <location>
        <begin position="34"/>
        <end position="61"/>
    </location>
</feature>
<dbReference type="Proteomes" id="UP000242705">
    <property type="component" value="Unassembled WGS sequence"/>
</dbReference>
<evidence type="ECO:0000256" key="6">
    <source>
        <dbReference type="SAM" id="Phobius"/>
    </source>
</evidence>
<accession>A0A1R0IPM8</accession>
<feature type="transmembrane region" description="Helical" evidence="6">
    <location>
        <begin position="218"/>
        <end position="238"/>
    </location>
</feature>
<keyword evidence="5 6" id="KW-0472">Membrane</keyword>
<organism evidence="8 9">
    <name type="scientific">Sulfobacillus thermosulfidooxidans</name>
    <dbReference type="NCBI Taxonomy" id="28034"/>
    <lineage>
        <taxon>Bacteria</taxon>
        <taxon>Bacillati</taxon>
        <taxon>Bacillota</taxon>
        <taxon>Clostridia</taxon>
        <taxon>Eubacteriales</taxon>
        <taxon>Clostridiales Family XVII. Incertae Sedis</taxon>
        <taxon>Sulfobacillus</taxon>
    </lineage>
</organism>
<dbReference type="SUPFAM" id="SSF103481">
    <property type="entry name" value="Multidrug resistance efflux transporter EmrE"/>
    <property type="match status" value="2"/>
</dbReference>
<comment type="similarity">
    <text evidence="2">Belongs to the EamA transporter family.</text>
</comment>
<evidence type="ECO:0000313" key="8">
    <source>
        <dbReference type="EMBL" id="PSR24705.1"/>
    </source>
</evidence>
<feature type="transmembrane region" description="Helical" evidence="6">
    <location>
        <begin position="273"/>
        <end position="291"/>
    </location>
</feature>
<dbReference type="EMBL" id="PXYX01000045">
    <property type="protein sequence ID" value="PSR24705.1"/>
    <property type="molecule type" value="Genomic_DNA"/>
</dbReference>
<proteinExistence type="inferred from homology"/>
<reference evidence="8 9" key="1">
    <citation type="journal article" date="2014" name="BMC Genomics">
        <title>Comparison of environmental and isolate Sulfobacillus genomes reveals diverse carbon, sulfur, nitrogen, and hydrogen metabolisms.</title>
        <authorList>
            <person name="Justice N.B."/>
            <person name="Norman A."/>
            <person name="Brown C.T."/>
            <person name="Singh A."/>
            <person name="Thomas B.C."/>
            <person name="Banfield J.F."/>
        </authorList>
    </citation>
    <scope>NUCLEOTIDE SEQUENCE [LARGE SCALE GENOMIC DNA]</scope>
    <source>
        <strain evidence="8">AMDSBA5</strain>
    </source>
</reference>
<sequence>MRQRVSLAIRVSILDLLSLLTMNLIWAGTYPATAVALISISASLLTLIRLGTGSLVMLPFLWRNVRIWSGRTILRTAFLGVIGFSLPLVLQTQGLKASTPAMAAISIALEPLMTAVMASVLLKEHLSHARKWALAIAAFGAWAVAGFPRPGVKGYITGDILLVLAILCFAVYNVYSSSLSRHLSPGQATAGTFLGGFLGTIPIWLITGAKWPATWHPASIMATVYLALLGTALAYFLWMHTASRIPVALMALFLYLQPVLGVVLSMLLTPTHLSGSFVIGALAILGALYIGRDKAPMPSASA</sequence>
<evidence type="ECO:0000256" key="3">
    <source>
        <dbReference type="ARBA" id="ARBA00022692"/>
    </source>
</evidence>
<feature type="transmembrane region" description="Helical" evidence="6">
    <location>
        <begin position="245"/>
        <end position="267"/>
    </location>
</feature>
<protein>
    <submittedName>
        <fullName evidence="8">EamA/RhaT family transporter</fullName>
    </submittedName>
</protein>
<name>A0A1R0IPM8_SULTH</name>
<comment type="caution">
    <text evidence="8">The sequence shown here is derived from an EMBL/GenBank/DDBJ whole genome shotgun (WGS) entry which is preliminary data.</text>
</comment>
<evidence type="ECO:0000256" key="2">
    <source>
        <dbReference type="ARBA" id="ARBA00007362"/>
    </source>
</evidence>
<evidence type="ECO:0000256" key="1">
    <source>
        <dbReference type="ARBA" id="ARBA00004141"/>
    </source>
</evidence>
<dbReference type="GO" id="GO:0016020">
    <property type="term" value="C:membrane"/>
    <property type="evidence" value="ECO:0007669"/>
    <property type="project" value="UniProtKB-SubCell"/>
</dbReference>
<dbReference type="InterPro" id="IPR037185">
    <property type="entry name" value="EmrE-like"/>
</dbReference>
<dbReference type="PANTHER" id="PTHR32322:SF2">
    <property type="entry name" value="EAMA DOMAIN-CONTAINING PROTEIN"/>
    <property type="match status" value="1"/>
</dbReference>
<dbReference type="AlphaFoldDB" id="A0A1R0IPM8"/>
<feature type="transmembrane region" description="Helical" evidence="6">
    <location>
        <begin position="73"/>
        <end position="90"/>
    </location>
</feature>
<evidence type="ECO:0000313" key="9">
    <source>
        <dbReference type="Proteomes" id="UP000242705"/>
    </source>
</evidence>
<keyword evidence="3 6" id="KW-0812">Transmembrane</keyword>
<feature type="transmembrane region" description="Helical" evidence="6">
    <location>
        <begin position="7"/>
        <end position="28"/>
    </location>
</feature>
<evidence type="ECO:0000256" key="5">
    <source>
        <dbReference type="ARBA" id="ARBA00023136"/>
    </source>
</evidence>
<evidence type="ECO:0000256" key="4">
    <source>
        <dbReference type="ARBA" id="ARBA00022989"/>
    </source>
</evidence>
<evidence type="ECO:0000259" key="7">
    <source>
        <dbReference type="Pfam" id="PF00892"/>
    </source>
</evidence>
<keyword evidence="4 6" id="KW-1133">Transmembrane helix</keyword>
<feature type="transmembrane region" description="Helical" evidence="6">
    <location>
        <begin position="102"/>
        <end position="122"/>
    </location>
</feature>
<feature type="transmembrane region" description="Helical" evidence="6">
    <location>
        <begin position="187"/>
        <end position="206"/>
    </location>
</feature>
<feature type="transmembrane region" description="Helical" evidence="6">
    <location>
        <begin position="129"/>
        <end position="148"/>
    </location>
</feature>
<dbReference type="InterPro" id="IPR050638">
    <property type="entry name" value="AA-Vitamin_Transporters"/>
</dbReference>
<feature type="domain" description="EamA" evidence="7">
    <location>
        <begin position="17"/>
        <end position="144"/>
    </location>
</feature>
<dbReference type="Pfam" id="PF00892">
    <property type="entry name" value="EamA"/>
    <property type="match status" value="2"/>
</dbReference>
<comment type="subcellular location">
    <subcellularLocation>
        <location evidence="1">Membrane</location>
        <topology evidence="1">Multi-pass membrane protein</topology>
    </subcellularLocation>
</comment>